<comment type="caution">
    <text evidence="2">The sequence shown here is derived from an EMBL/GenBank/DDBJ whole genome shotgun (WGS) entry which is preliminary data.</text>
</comment>
<gene>
    <name evidence="2" type="ORF">DVH24_028662</name>
</gene>
<sequence>MVEQPTICGWCGWSTIFRLFAYAFNCPLCAWYWLRTRNVVISIGLVSLDLQILQFFPVIVTMMGSSCAPCNGFSWIFCPLVVFTNLVVYAAGEALFRIGTFTHALCAYVASYMY</sequence>
<evidence type="ECO:0000313" key="3">
    <source>
        <dbReference type="Proteomes" id="UP000290289"/>
    </source>
</evidence>
<keyword evidence="1" id="KW-1133">Transmembrane helix</keyword>
<feature type="transmembrane region" description="Helical" evidence="1">
    <location>
        <begin position="39"/>
        <end position="60"/>
    </location>
</feature>
<dbReference type="EMBL" id="RDQH01000336">
    <property type="protein sequence ID" value="RXH87162.1"/>
    <property type="molecule type" value="Genomic_DNA"/>
</dbReference>
<accession>A0A498IZM9</accession>
<dbReference type="Proteomes" id="UP000290289">
    <property type="component" value="Chromosome 10"/>
</dbReference>
<keyword evidence="3" id="KW-1185">Reference proteome</keyword>
<reference evidence="2 3" key="1">
    <citation type="submission" date="2018-10" db="EMBL/GenBank/DDBJ databases">
        <title>A high-quality apple genome assembly.</title>
        <authorList>
            <person name="Hu J."/>
        </authorList>
    </citation>
    <scope>NUCLEOTIDE SEQUENCE [LARGE SCALE GENOMIC DNA]</scope>
    <source>
        <strain evidence="3">cv. HFTH1</strain>
        <tissue evidence="2">Young leaf</tissue>
    </source>
</reference>
<proteinExistence type="predicted"/>
<keyword evidence="1" id="KW-0812">Transmembrane</keyword>
<organism evidence="2 3">
    <name type="scientific">Malus domestica</name>
    <name type="common">Apple</name>
    <name type="synonym">Pyrus malus</name>
    <dbReference type="NCBI Taxonomy" id="3750"/>
    <lineage>
        <taxon>Eukaryota</taxon>
        <taxon>Viridiplantae</taxon>
        <taxon>Streptophyta</taxon>
        <taxon>Embryophyta</taxon>
        <taxon>Tracheophyta</taxon>
        <taxon>Spermatophyta</taxon>
        <taxon>Magnoliopsida</taxon>
        <taxon>eudicotyledons</taxon>
        <taxon>Gunneridae</taxon>
        <taxon>Pentapetalae</taxon>
        <taxon>rosids</taxon>
        <taxon>fabids</taxon>
        <taxon>Rosales</taxon>
        <taxon>Rosaceae</taxon>
        <taxon>Amygdaloideae</taxon>
        <taxon>Maleae</taxon>
        <taxon>Malus</taxon>
    </lineage>
</organism>
<feature type="transmembrane region" description="Helical" evidence="1">
    <location>
        <begin position="15"/>
        <end position="34"/>
    </location>
</feature>
<keyword evidence="1" id="KW-0472">Membrane</keyword>
<dbReference type="AlphaFoldDB" id="A0A498IZM9"/>
<protein>
    <submittedName>
        <fullName evidence="2">Uncharacterized protein</fullName>
    </submittedName>
</protein>
<evidence type="ECO:0000256" key="1">
    <source>
        <dbReference type="SAM" id="Phobius"/>
    </source>
</evidence>
<feature type="transmembrane region" description="Helical" evidence="1">
    <location>
        <begin position="72"/>
        <end position="91"/>
    </location>
</feature>
<evidence type="ECO:0000313" key="2">
    <source>
        <dbReference type="EMBL" id="RXH87162.1"/>
    </source>
</evidence>
<name>A0A498IZM9_MALDO</name>